<sequence length="211" mass="22737">MDSLLYARHEGHDHGSAVTATAAAAGASATIVAAHATEGHGSSGHMMSVFQTSMGTSLFSDKWTPESAGAYAGTCIFLIILAMIFRALLAAKAWQEQRWLDKEINRRYIVVNGKAPLAQNLSRDSLAKTAVLSENGVEENVMVVAKHTSRRRPWRFTVDPLRAVIDTIIAGVGYLLMLAVMTMNVGFFLSVLGGTFLGSLLLGRYIPSSDH</sequence>
<evidence type="ECO:0000256" key="2">
    <source>
        <dbReference type="ARBA" id="ARBA00022989"/>
    </source>
</evidence>
<dbReference type="InterPro" id="IPR007274">
    <property type="entry name" value="Cop_transporter"/>
</dbReference>
<evidence type="ECO:0000313" key="5">
    <source>
        <dbReference type="EMBL" id="KAK4458464.1"/>
    </source>
</evidence>
<keyword evidence="6" id="KW-1185">Reference proteome</keyword>
<dbReference type="PANTHER" id="PTHR12483">
    <property type="entry name" value="SOLUTE CARRIER FAMILY 31 COPPER TRANSPORTERS"/>
    <property type="match status" value="1"/>
</dbReference>
<comment type="subcellular location">
    <subcellularLocation>
        <location evidence="4">Membrane</location>
        <topology evidence="4">Multi-pass membrane protein</topology>
    </subcellularLocation>
</comment>
<feature type="transmembrane region" description="Helical" evidence="4">
    <location>
        <begin position="160"/>
        <end position="181"/>
    </location>
</feature>
<feature type="transmembrane region" description="Helical" evidence="4">
    <location>
        <begin position="68"/>
        <end position="89"/>
    </location>
</feature>
<keyword evidence="2 4" id="KW-1133">Transmembrane helix</keyword>
<reference evidence="5" key="2">
    <citation type="submission" date="2023-06" db="EMBL/GenBank/DDBJ databases">
        <authorList>
            <consortium name="Lawrence Berkeley National Laboratory"/>
            <person name="Mondo S.J."/>
            <person name="Hensen N."/>
            <person name="Bonometti L."/>
            <person name="Westerberg I."/>
            <person name="Brannstrom I.O."/>
            <person name="Guillou S."/>
            <person name="Cros-Aarteil S."/>
            <person name="Calhoun S."/>
            <person name="Haridas S."/>
            <person name="Kuo A."/>
            <person name="Pangilinan J."/>
            <person name="Riley R."/>
            <person name="Labutti K."/>
            <person name="Andreopoulos B."/>
            <person name="Lipzen A."/>
            <person name="Chen C."/>
            <person name="Yanf M."/>
            <person name="Daum C."/>
            <person name="Ng V."/>
            <person name="Clum A."/>
            <person name="Steindorff A."/>
            <person name="Ohm R."/>
            <person name="Martin F."/>
            <person name="Silar P."/>
            <person name="Natvig D."/>
            <person name="Lalanne C."/>
            <person name="Gautier V."/>
            <person name="Ament-Velasquez S.L."/>
            <person name="Kruys A."/>
            <person name="Hutchinson M.I."/>
            <person name="Powell A.J."/>
            <person name="Barry K."/>
            <person name="Miller A.N."/>
            <person name="Grigoriev I.V."/>
            <person name="Debuchy R."/>
            <person name="Gladieux P."/>
            <person name="Thoren M.H."/>
            <person name="Johannesson H."/>
        </authorList>
    </citation>
    <scope>NUCLEOTIDE SEQUENCE</scope>
    <source>
        <strain evidence="5">PSN324</strain>
    </source>
</reference>
<accession>A0AAV9HBM1</accession>
<evidence type="ECO:0000256" key="1">
    <source>
        <dbReference type="ARBA" id="ARBA00022692"/>
    </source>
</evidence>
<organism evidence="5 6">
    <name type="scientific">Cladorrhinum samala</name>
    <dbReference type="NCBI Taxonomy" id="585594"/>
    <lineage>
        <taxon>Eukaryota</taxon>
        <taxon>Fungi</taxon>
        <taxon>Dikarya</taxon>
        <taxon>Ascomycota</taxon>
        <taxon>Pezizomycotina</taxon>
        <taxon>Sordariomycetes</taxon>
        <taxon>Sordariomycetidae</taxon>
        <taxon>Sordariales</taxon>
        <taxon>Podosporaceae</taxon>
        <taxon>Cladorrhinum</taxon>
    </lineage>
</organism>
<keyword evidence="4" id="KW-0813">Transport</keyword>
<keyword evidence="3 4" id="KW-0472">Membrane</keyword>
<name>A0AAV9HBM1_9PEZI</name>
<evidence type="ECO:0000313" key="6">
    <source>
        <dbReference type="Proteomes" id="UP001321749"/>
    </source>
</evidence>
<keyword evidence="4" id="KW-0406">Ion transport</keyword>
<proteinExistence type="inferred from homology"/>
<dbReference type="Proteomes" id="UP001321749">
    <property type="component" value="Unassembled WGS sequence"/>
</dbReference>
<keyword evidence="4" id="KW-0187">Copper transport</keyword>
<dbReference type="PANTHER" id="PTHR12483:SF120">
    <property type="entry name" value="HIGH-AFFINITY COPPER TRANSPORTER CTRA2"/>
    <property type="match status" value="1"/>
</dbReference>
<evidence type="ECO:0000256" key="4">
    <source>
        <dbReference type="RuleBase" id="RU367022"/>
    </source>
</evidence>
<comment type="similarity">
    <text evidence="4">Belongs to the copper transporter (Ctr) (TC 1.A.56) family. SLC31A subfamily.</text>
</comment>
<dbReference type="Pfam" id="PF04145">
    <property type="entry name" value="Ctr"/>
    <property type="match status" value="1"/>
</dbReference>
<dbReference type="GO" id="GO:0005375">
    <property type="term" value="F:copper ion transmembrane transporter activity"/>
    <property type="evidence" value="ECO:0007669"/>
    <property type="project" value="UniProtKB-UniRule"/>
</dbReference>
<reference evidence="5" key="1">
    <citation type="journal article" date="2023" name="Mol. Phylogenet. Evol.">
        <title>Genome-scale phylogeny and comparative genomics of the fungal order Sordariales.</title>
        <authorList>
            <person name="Hensen N."/>
            <person name="Bonometti L."/>
            <person name="Westerberg I."/>
            <person name="Brannstrom I.O."/>
            <person name="Guillou S."/>
            <person name="Cros-Aarteil S."/>
            <person name="Calhoun S."/>
            <person name="Haridas S."/>
            <person name="Kuo A."/>
            <person name="Mondo S."/>
            <person name="Pangilinan J."/>
            <person name="Riley R."/>
            <person name="LaButti K."/>
            <person name="Andreopoulos B."/>
            <person name="Lipzen A."/>
            <person name="Chen C."/>
            <person name="Yan M."/>
            <person name="Daum C."/>
            <person name="Ng V."/>
            <person name="Clum A."/>
            <person name="Steindorff A."/>
            <person name="Ohm R.A."/>
            <person name="Martin F."/>
            <person name="Silar P."/>
            <person name="Natvig D.O."/>
            <person name="Lalanne C."/>
            <person name="Gautier V."/>
            <person name="Ament-Velasquez S.L."/>
            <person name="Kruys A."/>
            <person name="Hutchinson M.I."/>
            <person name="Powell A.J."/>
            <person name="Barry K."/>
            <person name="Miller A.N."/>
            <person name="Grigoriev I.V."/>
            <person name="Debuchy R."/>
            <person name="Gladieux P."/>
            <person name="Hiltunen Thoren M."/>
            <person name="Johannesson H."/>
        </authorList>
    </citation>
    <scope>NUCLEOTIDE SEQUENCE</scope>
    <source>
        <strain evidence="5">PSN324</strain>
    </source>
</reference>
<protein>
    <recommendedName>
        <fullName evidence="4">Copper transport protein</fullName>
    </recommendedName>
</protein>
<keyword evidence="4" id="KW-0186">Copper</keyword>
<dbReference type="GO" id="GO:0005886">
    <property type="term" value="C:plasma membrane"/>
    <property type="evidence" value="ECO:0007669"/>
    <property type="project" value="TreeGrafter"/>
</dbReference>
<dbReference type="EMBL" id="MU865068">
    <property type="protein sequence ID" value="KAK4458464.1"/>
    <property type="molecule type" value="Genomic_DNA"/>
</dbReference>
<comment type="caution">
    <text evidence="5">The sequence shown here is derived from an EMBL/GenBank/DDBJ whole genome shotgun (WGS) entry which is preliminary data.</text>
</comment>
<evidence type="ECO:0000256" key="3">
    <source>
        <dbReference type="ARBA" id="ARBA00023136"/>
    </source>
</evidence>
<keyword evidence="1 4" id="KW-0812">Transmembrane</keyword>
<gene>
    <name evidence="5" type="ORF">QBC42DRAFT_210288</name>
</gene>
<dbReference type="AlphaFoldDB" id="A0AAV9HBM1"/>
<feature type="transmembrane region" description="Helical" evidence="4">
    <location>
        <begin position="187"/>
        <end position="206"/>
    </location>
</feature>